<evidence type="ECO:0000313" key="7">
    <source>
        <dbReference type="EMBL" id="KAK3352243.1"/>
    </source>
</evidence>
<feature type="transmembrane region" description="Helical" evidence="6">
    <location>
        <begin position="109"/>
        <end position="126"/>
    </location>
</feature>
<dbReference type="Proteomes" id="UP001275084">
    <property type="component" value="Unassembled WGS sequence"/>
</dbReference>
<feature type="transmembrane region" description="Helical" evidence="6">
    <location>
        <begin position="191"/>
        <end position="209"/>
    </location>
</feature>
<comment type="caution">
    <text evidence="7">The sequence shown here is derived from an EMBL/GenBank/DDBJ whole genome shotgun (WGS) entry which is preliminary data.</text>
</comment>
<accession>A0AAJ0HGI6</accession>
<feature type="transmembrane region" description="Helical" evidence="6">
    <location>
        <begin position="344"/>
        <end position="366"/>
    </location>
</feature>
<feature type="transmembrane region" description="Helical" evidence="6">
    <location>
        <begin position="316"/>
        <end position="338"/>
    </location>
</feature>
<evidence type="ECO:0000256" key="4">
    <source>
        <dbReference type="ARBA" id="ARBA00023136"/>
    </source>
</evidence>
<evidence type="ECO:0000256" key="2">
    <source>
        <dbReference type="ARBA" id="ARBA00022692"/>
    </source>
</evidence>
<feature type="transmembrane region" description="Helical" evidence="6">
    <location>
        <begin position="138"/>
        <end position="155"/>
    </location>
</feature>
<keyword evidence="2 6" id="KW-0812">Transmembrane</keyword>
<evidence type="ECO:0000256" key="6">
    <source>
        <dbReference type="SAM" id="Phobius"/>
    </source>
</evidence>
<keyword evidence="4 6" id="KW-0472">Membrane</keyword>
<feature type="compositionally biased region" description="Pro residues" evidence="5">
    <location>
        <begin position="19"/>
        <end position="28"/>
    </location>
</feature>
<dbReference type="InterPro" id="IPR036259">
    <property type="entry name" value="MFS_trans_sf"/>
</dbReference>
<feature type="transmembrane region" description="Helical" evidence="6">
    <location>
        <begin position="74"/>
        <end position="97"/>
    </location>
</feature>
<dbReference type="AlphaFoldDB" id="A0AAJ0HGI6"/>
<keyword evidence="8" id="KW-1185">Reference proteome</keyword>
<feature type="region of interest" description="Disordered" evidence="5">
    <location>
        <begin position="1"/>
        <end position="69"/>
    </location>
</feature>
<proteinExistence type="predicted"/>
<dbReference type="EMBL" id="JAUIQD010000004">
    <property type="protein sequence ID" value="KAK3352243.1"/>
    <property type="molecule type" value="Genomic_DNA"/>
</dbReference>
<sequence>MAHRLRVANTTKPPTAEAPSPPPPPSNPGLPGLAAHSAMAPDSKTATGKAAPADPGPYPHYPTPPTTPTPRLPLLPLLLTFATALTETSTTALLPSIAQTYSLPPPLPSLLHVATALGFILAAPTLETVQTTLGASRALALSQALTALAALPLLFLPPFPLLILAFLLLGFATATTLTLTTVANPPTTLPLLHAAYAAGALLGPALATLPPGRDAWGGSPFAAPLGLALAGTILAATSQPRTENRPAARAADMQGMFTAVSTRTVIAASLFALAYRAAEAGLSSVSGTTGCLFWGGMTASRLLLAASGKGGQGVVVYWVLGAAAVWEGVGWLGPGALFGARDGMAGGVAMGLLLGPVYPVAVAVFMRGMATHEQVGGVGVIAAFGSSGRAAAPFTVGVLAEAVGPAVLHPIAIVLFGVMAGCWYGLPTRLKRSVCLRESPR</sequence>
<dbReference type="SUPFAM" id="SSF103473">
    <property type="entry name" value="MFS general substrate transporter"/>
    <property type="match status" value="1"/>
</dbReference>
<reference evidence="7" key="2">
    <citation type="submission" date="2023-06" db="EMBL/GenBank/DDBJ databases">
        <authorList>
            <consortium name="Lawrence Berkeley National Laboratory"/>
            <person name="Haridas S."/>
            <person name="Hensen N."/>
            <person name="Bonometti L."/>
            <person name="Westerberg I."/>
            <person name="Brannstrom I.O."/>
            <person name="Guillou S."/>
            <person name="Cros-Aarteil S."/>
            <person name="Calhoun S."/>
            <person name="Kuo A."/>
            <person name="Mondo S."/>
            <person name="Pangilinan J."/>
            <person name="Riley R."/>
            <person name="Labutti K."/>
            <person name="Andreopoulos B."/>
            <person name="Lipzen A."/>
            <person name="Chen C."/>
            <person name="Yanf M."/>
            <person name="Daum C."/>
            <person name="Ng V."/>
            <person name="Clum A."/>
            <person name="Steindorff A."/>
            <person name="Ohm R."/>
            <person name="Martin F."/>
            <person name="Silar P."/>
            <person name="Natvig D."/>
            <person name="Lalanne C."/>
            <person name="Gautier V."/>
            <person name="Ament-Velasquez S.L."/>
            <person name="Kruys A."/>
            <person name="Hutchinson M.I."/>
            <person name="Powell A.J."/>
            <person name="Barry K."/>
            <person name="Miller A.N."/>
            <person name="Grigoriev I.V."/>
            <person name="Debuchy R."/>
            <person name="Gladieux P."/>
            <person name="Thoren M.H."/>
            <person name="Johannesson H."/>
        </authorList>
    </citation>
    <scope>NUCLEOTIDE SEQUENCE</scope>
    <source>
        <strain evidence="7">CBS 955.72</strain>
    </source>
</reference>
<feature type="transmembrane region" description="Helical" evidence="6">
    <location>
        <begin position="378"/>
        <end position="400"/>
    </location>
</feature>
<evidence type="ECO:0000256" key="3">
    <source>
        <dbReference type="ARBA" id="ARBA00022989"/>
    </source>
</evidence>
<feature type="transmembrane region" description="Helical" evidence="6">
    <location>
        <begin position="406"/>
        <end position="426"/>
    </location>
</feature>
<dbReference type="GO" id="GO:0016020">
    <property type="term" value="C:membrane"/>
    <property type="evidence" value="ECO:0007669"/>
    <property type="project" value="UniProtKB-SubCell"/>
</dbReference>
<feature type="transmembrane region" description="Helical" evidence="6">
    <location>
        <begin position="257"/>
        <end position="278"/>
    </location>
</feature>
<dbReference type="Gene3D" id="1.20.1250.20">
    <property type="entry name" value="MFS general substrate transporter like domains"/>
    <property type="match status" value="1"/>
</dbReference>
<dbReference type="PANTHER" id="PTHR23514">
    <property type="entry name" value="BYPASS OF STOP CODON PROTEIN 6"/>
    <property type="match status" value="1"/>
</dbReference>
<keyword evidence="3 6" id="KW-1133">Transmembrane helix</keyword>
<feature type="transmembrane region" description="Helical" evidence="6">
    <location>
        <begin position="284"/>
        <end position="304"/>
    </location>
</feature>
<feature type="transmembrane region" description="Helical" evidence="6">
    <location>
        <begin position="161"/>
        <end position="179"/>
    </location>
</feature>
<dbReference type="PANTHER" id="PTHR23514:SF6">
    <property type="entry name" value="MAJOR FACILITATOR SUPERFAMILY (MFS) PROFILE DOMAIN-CONTAINING PROTEIN"/>
    <property type="match status" value="1"/>
</dbReference>
<organism evidence="7 8">
    <name type="scientific">Lasiosphaeria hispida</name>
    <dbReference type="NCBI Taxonomy" id="260671"/>
    <lineage>
        <taxon>Eukaryota</taxon>
        <taxon>Fungi</taxon>
        <taxon>Dikarya</taxon>
        <taxon>Ascomycota</taxon>
        <taxon>Pezizomycotina</taxon>
        <taxon>Sordariomycetes</taxon>
        <taxon>Sordariomycetidae</taxon>
        <taxon>Sordariales</taxon>
        <taxon>Lasiosphaeriaceae</taxon>
        <taxon>Lasiosphaeria</taxon>
    </lineage>
</organism>
<comment type="subcellular location">
    <subcellularLocation>
        <location evidence="1">Membrane</location>
        <topology evidence="1">Multi-pass membrane protein</topology>
    </subcellularLocation>
</comment>
<feature type="transmembrane region" description="Helical" evidence="6">
    <location>
        <begin position="215"/>
        <end position="236"/>
    </location>
</feature>
<name>A0AAJ0HGI6_9PEZI</name>
<reference evidence="7" key="1">
    <citation type="journal article" date="2023" name="Mol. Phylogenet. Evol.">
        <title>Genome-scale phylogeny and comparative genomics of the fungal order Sordariales.</title>
        <authorList>
            <person name="Hensen N."/>
            <person name="Bonometti L."/>
            <person name="Westerberg I."/>
            <person name="Brannstrom I.O."/>
            <person name="Guillou S."/>
            <person name="Cros-Aarteil S."/>
            <person name="Calhoun S."/>
            <person name="Haridas S."/>
            <person name="Kuo A."/>
            <person name="Mondo S."/>
            <person name="Pangilinan J."/>
            <person name="Riley R."/>
            <person name="LaButti K."/>
            <person name="Andreopoulos B."/>
            <person name="Lipzen A."/>
            <person name="Chen C."/>
            <person name="Yan M."/>
            <person name="Daum C."/>
            <person name="Ng V."/>
            <person name="Clum A."/>
            <person name="Steindorff A."/>
            <person name="Ohm R.A."/>
            <person name="Martin F."/>
            <person name="Silar P."/>
            <person name="Natvig D.O."/>
            <person name="Lalanne C."/>
            <person name="Gautier V."/>
            <person name="Ament-Velasquez S.L."/>
            <person name="Kruys A."/>
            <person name="Hutchinson M.I."/>
            <person name="Powell A.J."/>
            <person name="Barry K."/>
            <person name="Miller A.N."/>
            <person name="Grigoriev I.V."/>
            <person name="Debuchy R."/>
            <person name="Gladieux P."/>
            <person name="Hiltunen Thoren M."/>
            <person name="Johannesson H."/>
        </authorList>
    </citation>
    <scope>NUCLEOTIDE SEQUENCE</scope>
    <source>
        <strain evidence="7">CBS 955.72</strain>
    </source>
</reference>
<evidence type="ECO:0000313" key="8">
    <source>
        <dbReference type="Proteomes" id="UP001275084"/>
    </source>
</evidence>
<dbReference type="InterPro" id="IPR051788">
    <property type="entry name" value="MFS_Transporter"/>
</dbReference>
<gene>
    <name evidence="7" type="ORF">B0T25DRAFT_180556</name>
</gene>
<protein>
    <submittedName>
        <fullName evidence="7">Major facilitator superfamily domain-containing protein</fullName>
    </submittedName>
</protein>
<evidence type="ECO:0000256" key="5">
    <source>
        <dbReference type="SAM" id="MobiDB-lite"/>
    </source>
</evidence>
<evidence type="ECO:0000256" key="1">
    <source>
        <dbReference type="ARBA" id="ARBA00004141"/>
    </source>
</evidence>
<feature type="compositionally biased region" description="Pro residues" evidence="5">
    <location>
        <begin position="54"/>
        <end position="69"/>
    </location>
</feature>